<proteinExistence type="predicted"/>
<evidence type="ECO:0000313" key="2">
    <source>
        <dbReference type="EMBL" id="MPQ84500.1"/>
    </source>
</evidence>
<accession>A0A5N7JSZ6</accession>
<keyword evidence="1" id="KW-0472">Membrane</keyword>
<evidence type="ECO:0000313" key="3">
    <source>
        <dbReference type="Proteomes" id="UP000325438"/>
    </source>
</evidence>
<sequence>MSTGYINPVCKGAHELGTACGICERCVASNPAPPSPPMRTPLSASIIPSAGSMLVVLVFVVGVAVGAKMAGGW</sequence>
<dbReference type="AlphaFoldDB" id="A0A5N7JSZ6"/>
<protein>
    <submittedName>
        <fullName evidence="2">Uncharacterized protein</fullName>
    </submittedName>
</protein>
<dbReference type="RefSeq" id="WP_152749373.1">
    <property type="nucleotide sequence ID" value="NZ_VUBA01000059.1"/>
</dbReference>
<keyword evidence="1" id="KW-1133">Transmembrane helix</keyword>
<gene>
    <name evidence="2" type="ORF">F0170_11185</name>
</gene>
<reference evidence="2 3" key="1">
    <citation type="submission" date="2019-09" db="EMBL/GenBank/DDBJ databases">
        <title>The draft genomes of Allium pathogen Pseudomonas sp.</title>
        <authorList>
            <person name="Fujikawa T."/>
            <person name="Sawada H."/>
        </authorList>
    </citation>
    <scope>NUCLEOTIDE SEQUENCE [LARGE SCALE GENOMIC DNA]</scope>
    <source>
        <strain evidence="2 3">MAFF 730085</strain>
    </source>
</reference>
<organism evidence="2 3">
    <name type="scientific">Pseudomonas kitaguniensis</name>
    <dbReference type="NCBI Taxonomy" id="2607908"/>
    <lineage>
        <taxon>Bacteria</taxon>
        <taxon>Pseudomonadati</taxon>
        <taxon>Pseudomonadota</taxon>
        <taxon>Gammaproteobacteria</taxon>
        <taxon>Pseudomonadales</taxon>
        <taxon>Pseudomonadaceae</taxon>
        <taxon>Pseudomonas</taxon>
    </lineage>
</organism>
<name>A0A5N7JSZ6_9PSED</name>
<keyword evidence="1" id="KW-0812">Transmembrane</keyword>
<dbReference type="EMBL" id="VUBA01000059">
    <property type="protein sequence ID" value="MPQ84500.1"/>
    <property type="molecule type" value="Genomic_DNA"/>
</dbReference>
<evidence type="ECO:0000256" key="1">
    <source>
        <dbReference type="SAM" id="Phobius"/>
    </source>
</evidence>
<feature type="transmembrane region" description="Helical" evidence="1">
    <location>
        <begin position="46"/>
        <end position="67"/>
    </location>
</feature>
<comment type="caution">
    <text evidence="2">The sequence shown here is derived from an EMBL/GenBank/DDBJ whole genome shotgun (WGS) entry which is preliminary data.</text>
</comment>
<dbReference type="Proteomes" id="UP000325438">
    <property type="component" value="Unassembled WGS sequence"/>
</dbReference>